<evidence type="ECO:0000256" key="1">
    <source>
        <dbReference type="SAM" id="MobiDB-lite"/>
    </source>
</evidence>
<protein>
    <submittedName>
        <fullName evidence="2">Uncharacterized protein</fullName>
    </submittedName>
</protein>
<evidence type="ECO:0000313" key="2">
    <source>
        <dbReference type="EMBL" id="KAF6824324.1"/>
    </source>
</evidence>
<gene>
    <name evidence="2" type="ORF">CPLU01_10923</name>
</gene>
<accession>A0A8H6K3R5</accession>
<name>A0A8H6K3R5_9PEZI</name>
<comment type="caution">
    <text evidence="2">The sequence shown here is derived from an EMBL/GenBank/DDBJ whole genome shotgun (WGS) entry which is preliminary data.</text>
</comment>
<organism evidence="2 3">
    <name type="scientific">Colletotrichum plurivorum</name>
    <dbReference type="NCBI Taxonomy" id="2175906"/>
    <lineage>
        <taxon>Eukaryota</taxon>
        <taxon>Fungi</taxon>
        <taxon>Dikarya</taxon>
        <taxon>Ascomycota</taxon>
        <taxon>Pezizomycotina</taxon>
        <taxon>Sordariomycetes</taxon>
        <taxon>Hypocreomycetidae</taxon>
        <taxon>Glomerellales</taxon>
        <taxon>Glomerellaceae</taxon>
        <taxon>Colletotrichum</taxon>
        <taxon>Colletotrichum orchidearum species complex</taxon>
    </lineage>
</organism>
<dbReference type="AlphaFoldDB" id="A0A8H6K3R5"/>
<sequence>MLGPLRPHLRPSRRVVSRGRGQGAPAQIREHRSEAVGRSLLTTTTTTTDQGGRRAGEMALKQEARTLQGGRGCDGAMGPEDIRDETIRGKQLAWTATAAVASGAMRGEGNHSAIGYEDPSLVGETASRPVSGKSRRAQEASSGP</sequence>
<proteinExistence type="predicted"/>
<feature type="region of interest" description="Disordered" evidence="1">
    <location>
        <begin position="1"/>
        <end position="54"/>
    </location>
</feature>
<feature type="region of interest" description="Disordered" evidence="1">
    <location>
        <begin position="106"/>
        <end position="144"/>
    </location>
</feature>
<dbReference type="EMBL" id="WIGO01000195">
    <property type="protein sequence ID" value="KAF6824324.1"/>
    <property type="molecule type" value="Genomic_DNA"/>
</dbReference>
<evidence type="ECO:0000313" key="3">
    <source>
        <dbReference type="Proteomes" id="UP000654918"/>
    </source>
</evidence>
<feature type="compositionally biased region" description="Basic residues" evidence="1">
    <location>
        <begin position="7"/>
        <end position="17"/>
    </location>
</feature>
<dbReference type="Proteomes" id="UP000654918">
    <property type="component" value="Unassembled WGS sequence"/>
</dbReference>
<keyword evidence="3" id="KW-1185">Reference proteome</keyword>
<reference evidence="2" key="1">
    <citation type="journal article" date="2020" name="Phytopathology">
        <title>Genome Sequence Resources of Colletotrichum truncatum, C. plurivorum, C. musicola, and C. sojae: Four Species Pathogenic to Soybean (Glycine max).</title>
        <authorList>
            <person name="Rogerio F."/>
            <person name="Boufleur T.R."/>
            <person name="Ciampi-Guillardi M."/>
            <person name="Sukno S.A."/>
            <person name="Thon M.R."/>
            <person name="Massola Junior N.S."/>
            <person name="Baroncelli R."/>
        </authorList>
    </citation>
    <scope>NUCLEOTIDE SEQUENCE</scope>
    <source>
        <strain evidence="2">LFN00145</strain>
    </source>
</reference>